<organism evidence="2 3">
    <name type="scientific">Hohenbuehelia grisea</name>
    <dbReference type="NCBI Taxonomy" id="104357"/>
    <lineage>
        <taxon>Eukaryota</taxon>
        <taxon>Fungi</taxon>
        <taxon>Dikarya</taxon>
        <taxon>Basidiomycota</taxon>
        <taxon>Agaricomycotina</taxon>
        <taxon>Agaricomycetes</taxon>
        <taxon>Agaricomycetidae</taxon>
        <taxon>Agaricales</taxon>
        <taxon>Pleurotineae</taxon>
        <taxon>Pleurotaceae</taxon>
        <taxon>Hohenbuehelia</taxon>
    </lineage>
</organism>
<proteinExistence type="predicted"/>
<gene>
    <name evidence="2" type="ORF">HGRIS_002751</name>
</gene>
<accession>A0ABR3JLD2</accession>
<evidence type="ECO:0000256" key="1">
    <source>
        <dbReference type="SAM" id="MobiDB-lite"/>
    </source>
</evidence>
<name>A0ABR3JLD2_9AGAR</name>
<keyword evidence="3" id="KW-1185">Reference proteome</keyword>
<feature type="region of interest" description="Disordered" evidence="1">
    <location>
        <begin position="1"/>
        <end position="34"/>
    </location>
</feature>
<dbReference type="Proteomes" id="UP001556367">
    <property type="component" value="Unassembled WGS sequence"/>
</dbReference>
<comment type="caution">
    <text evidence="2">The sequence shown here is derived from an EMBL/GenBank/DDBJ whole genome shotgun (WGS) entry which is preliminary data.</text>
</comment>
<protein>
    <submittedName>
        <fullName evidence="2">Uncharacterized protein</fullName>
    </submittedName>
</protein>
<reference evidence="3" key="1">
    <citation type="submission" date="2024-06" db="EMBL/GenBank/DDBJ databases">
        <title>Multi-omics analyses provide insights into the biosynthesis of the anticancer antibiotic pleurotin in Hohenbuehelia grisea.</title>
        <authorList>
            <person name="Weaver J.A."/>
            <person name="Alberti F."/>
        </authorList>
    </citation>
    <scope>NUCLEOTIDE SEQUENCE [LARGE SCALE GENOMIC DNA]</scope>
    <source>
        <strain evidence="3">T-177</strain>
    </source>
</reference>
<dbReference type="EMBL" id="JASNQZ010000006">
    <property type="protein sequence ID" value="KAL0956615.1"/>
    <property type="molecule type" value="Genomic_DNA"/>
</dbReference>
<sequence length="99" mass="11035">MPGLRRSNAGQVSESAARHHGRAGKDQDASGPTLPEVIRYGTLQRMLWDTETDALSIECLPAYSKRLLRASFEPGGQFRRMVTTDSKLEAWFRALTTRG</sequence>
<evidence type="ECO:0000313" key="2">
    <source>
        <dbReference type="EMBL" id="KAL0956615.1"/>
    </source>
</evidence>
<evidence type="ECO:0000313" key="3">
    <source>
        <dbReference type="Proteomes" id="UP001556367"/>
    </source>
</evidence>